<organism evidence="2 3">
    <name type="scientific">Diploscapter pachys</name>
    <dbReference type="NCBI Taxonomy" id="2018661"/>
    <lineage>
        <taxon>Eukaryota</taxon>
        <taxon>Metazoa</taxon>
        <taxon>Ecdysozoa</taxon>
        <taxon>Nematoda</taxon>
        <taxon>Chromadorea</taxon>
        <taxon>Rhabditida</taxon>
        <taxon>Rhabditina</taxon>
        <taxon>Rhabditomorpha</taxon>
        <taxon>Rhabditoidea</taxon>
        <taxon>Rhabditidae</taxon>
        <taxon>Diploscapter</taxon>
    </lineage>
</organism>
<reference evidence="2 3" key="1">
    <citation type="journal article" date="2017" name="Curr. Biol.">
        <title>Genome architecture and evolution of a unichromosomal asexual nematode.</title>
        <authorList>
            <person name="Fradin H."/>
            <person name="Zegar C."/>
            <person name="Gutwein M."/>
            <person name="Lucas J."/>
            <person name="Kovtun M."/>
            <person name="Corcoran D."/>
            <person name="Baugh L.R."/>
            <person name="Kiontke K."/>
            <person name="Gunsalus K."/>
            <person name="Fitch D.H."/>
            <person name="Piano F."/>
        </authorList>
    </citation>
    <scope>NUCLEOTIDE SEQUENCE [LARGE SCALE GENOMIC DNA]</scope>
    <source>
        <strain evidence="2">PF1309</strain>
    </source>
</reference>
<feature type="region of interest" description="Disordered" evidence="1">
    <location>
        <begin position="332"/>
        <end position="380"/>
    </location>
</feature>
<feature type="compositionally biased region" description="Basic and acidic residues" evidence="1">
    <location>
        <begin position="262"/>
        <end position="271"/>
    </location>
</feature>
<dbReference type="EMBL" id="LIAE01008840">
    <property type="protein sequence ID" value="PAV72144.1"/>
    <property type="molecule type" value="Genomic_DNA"/>
</dbReference>
<comment type="caution">
    <text evidence="2">The sequence shown here is derived from an EMBL/GenBank/DDBJ whole genome shotgun (WGS) entry which is preliminary data.</text>
</comment>
<name>A0A2A2KDT9_9BILA</name>
<evidence type="ECO:0000313" key="2">
    <source>
        <dbReference type="EMBL" id="PAV72144.1"/>
    </source>
</evidence>
<feature type="compositionally biased region" description="Basic and acidic residues" evidence="1">
    <location>
        <begin position="90"/>
        <end position="122"/>
    </location>
</feature>
<feature type="region of interest" description="Disordered" evidence="1">
    <location>
        <begin position="65"/>
        <end position="183"/>
    </location>
</feature>
<feature type="region of interest" description="Disordered" evidence="1">
    <location>
        <begin position="250"/>
        <end position="274"/>
    </location>
</feature>
<evidence type="ECO:0000313" key="3">
    <source>
        <dbReference type="Proteomes" id="UP000218231"/>
    </source>
</evidence>
<feature type="compositionally biased region" description="Basic and acidic residues" evidence="1">
    <location>
        <begin position="65"/>
        <end position="74"/>
    </location>
</feature>
<feature type="compositionally biased region" description="Basic and acidic residues" evidence="1">
    <location>
        <begin position="344"/>
        <end position="360"/>
    </location>
</feature>
<dbReference type="Proteomes" id="UP000218231">
    <property type="component" value="Unassembled WGS sequence"/>
</dbReference>
<feature type="compositionally biased region" description="Basic and acidic residues" evidence="1">
    <location>
        <begin position="147"/>
        <end position="157"/>
    </location>
</feature>
<keyword evidence="3" id="KW-1185">Reference proteome</keyword>
<sequence>MPCVIASDGRLDRLLDDVRRGLQRRARIPEDVEVADQRHDEGERACAVGCEAGEGVDHRAVQDRHEAAAADRHAHQTRRRRGGCGRSLQRQREDRREHDRVHQAEQQRRDRGDEAHGQRRDIATGQCDRAAERRRRHVIGRDDDEAQDRCARTDQRQQRRRLGIAQQHAAAEAADHREQHEQRRDIAGDLRRHVEDVALFEEEDHARNHADLGADVQEDGNRAEVRPARAQRRQRRFDVGRKRGRMCVDRALGEEDEAGEDREDHRDHQIDVGDEAEAVRLQRRRQHRILGEQVAAQQIGCAKCAADIGAERVERLAEVEAEVRALRIAHRRDQRVGRDLQQGDARRGDEQPEQHGDEAVRPCGRPGDETAGDDAQQAEDDRIGVAAARQIPGRRNRHDAISDEEGELVELRFEVAERVDDLHALHERVDQVRHERPDEEQRRHIDERKRDARLASARHAAACGRGRWCHHRSSHVLSPICIATTGCLAPRLFV</sequence>
<feature type="compositionally biased region" description="Basic and acidic residues" evidence="1">
    <location>
        <begin position="173"/>
        <end position="183"/>
    </location>
</feature>
<protein>
    <submittedName>
        <fullName evidence="2">Uncharacterized protein</fullName>
    </submittedName>
</protein>
<feature type="region of interest" description="Disordered" evidence="1">
    <location>
        <begin position="218"/>
        <end position="237"/>
    </location>
</feature>
<accession>A0A2A2KDT9</accession>
<proteinExistence type="predicted"/>
<dbReference type="AlphaFoldDB" id="A0A2A2KDT9"/>
<evidence type="ECO:0000256" key="1">
    <source>
        <dbReference type="SAM" id="MobiDB-lite"/>
    </source>
</evidence>
<gene>
    <name evidence="2" type="ORF">WR25_20063</name>
</gene>